<dbReference type="PANTHER" id="PTHR37813:SF1">
    <property type="entry name" value="FELS-2 PROPHAGE PROTEIN"/>
    <property type="match status" value="1"/>
</dbReference>
<evidence type="ECO:0000259" key="3">
    <source>
        <dbReference type="Pfam" id="PF10145"/>
    </source>
</evidence>
<dbReference type="RefSeq" id="WP_057903323.1">
    <property type="nucleotide sequence ID" value="NZ_AZDA01000003.1"/>
</dbReference>
<dbReference type="EMBL" id="AZDA01000003">
    <property type="protein sequence ID" value="KRK40890.1"/>
    <property type="molecule type" value="Genomic_DNA"/>
</dbReference>
<keyword evidence="5" id="KW-1185">Reference proteome</keyword>
<dbReference type="STRING" id="1423726.FC07_GL002643"/>
<feature type="compositionally biased region" description="Low complexity" evidence="2">
    <location>
        <begin position="1302"/>
        <end position="1315"/>
    </location>
</feature>
<name>A0A0R1HB47_9LACO</name>
<dbReference type="InterPro" id="IPR010090">
    <property type="entry name" value="Phage_tape_meas"/>
</dbReference>
<protein>
    <submittedName>
        <fullName evidence="4">TP901 family phage tail tape measure protein</fullName>
    </submittedName>
</protein>
<feature type="compositionally biased region" description="Low complexity" evidence="2">
    <location>
        <begin position="1333"/>
        <end position="1344"/>
    </location>
</feature>
<dbReference type="PATRIC" id="fig|1423726.3.peg.2751"/>
<evidence type="ECO:0000256" key="2">
    <source>
        <dbReference type="SAM" id="MobiDB-lite"/>
    </source>
</evidence>
<dbReference type="OrthoDB" id="2137849at2"/>
<evidence type="ECO:0000313" key="4">
    <source>
        <dbReference type="EMBL" id="KRK40890.1"/>
    </source>
</evidence>
<evidence type="ECO:0000256" key="1">
    <source>
        <dbReference type="ARBA" id="ARBA00022612"/>
    </source>
</evidence>
<feature type="region of interest" description="Disordered" evidence="2">
    <location>
        <begin position="1276"/>
        <end position="1344"/>
    </location>
</feature>
<dbReference type="Proteomes" id="UP000051461">
    <property type="component" value="Unassembled WGS sequence"/>
</dbReference>
<comment type="caution">
    <text evidence="4">The sequence shown here is derived from an EMBL/GenBank/DDBJ whole genome shotgun (WGS) entry which is preliminary data.</text>
</comment>
<feature type="compositionally biased region" description="Polar residues" evidence="2">
    <location>
        <begin position="813"/>
        <end position="833"/>
    </location>
</feature>
<sequence>MVGTLGHLAATVSLDIDPFKASARTLSSTIKATTAELKAQDAAFKGSSQTISGMKNAYSTLSRQSKNYEAQLATQAAKYKELANAAAKADGDTEKLTARQANAAAAYNKTAAQMSAVNTRMTALRKEIMLQESGWTKASAGAAKFSTVTGKVGTTLSNFGSKANMGITVPLVTAFAAATKKAIAFQSTMTENKNLLQTGARNAKEYASATGEVATMSKDAVNYSNHYGVSVQKIANGYQDLIKRGYTGKQAIGAMKSELQASVASGDDFNDVVNVASQTLESFGMKADTTAGMTRNTKEVVNDLAYAADLTSTKFSDLGVGMSYVGSSAHQAGFSLSETASAMGILSNNGLEADKAGTGLRKVIVSLSNSVKGMGSGNNVLDKLGIKKNEMVDANGNLRSMSDIFGVINKHTKDMNGTEKAALFNSLFGTTGQQAGFILADNAKQLEKLNAEVAKSSKNDYVGKLSEKNLKTAANQLKIFKESVENLGMSLAQNLLPTITPIINKASQLAQKFGELDSGTQRNIVKWGLLAAAIGPASTLMGGAFKIMSGGAGIFSTVAAGMGRATTAAKLGATGMDVLKAAFSKTGFEAVGTTKNIAGVGTVLGESATGSKLFSAAVDTTNVALSKAELRHMSLSKAIRVSGASATETTAAWRGAQGGVTLFGKALTTSAGEVGVLGTALTPLGAGLAATAVAVGAGVAIWELWGKKAYESGQRTQEWGSDIGAAAAKSAGAMKSASGEISGALDNTNSSTKANVKAINDGFASMTAAAKKAASESESAARRLAKSLGGNAAEALTQAAAKEKAANDKRISQMEQNAKQAEQITRNSNKTGQQLTSDQIQVLENLRQSSAAQAVKTLNLSGKQENNVLKAILGEKTTMSKAAADKQYEDMQYALQKEYRANTEAQNKIKNSAKLSTAEKNAALEGLEQDHQAKLDTIYTGAIQAMKAQGDSRKEILSNLESAFDLTADEANSAMNSYEKAMSKGVNSNKQFAASVTDGMSASVKKAGNDWNSLVLDPKTGKVVTNLNQVLKDTANTKDGWNRLNFDLKNAKISTNAKQAIVDALAASDKWNTLPYYEKDAIIRTQGRTELADVMDKFATWDSFSLKDQQAIVHGDYTALVAALVKSGDWNNMSLKEKQAVVHDKATTPIVDALVQTGKWNGLSVQAKSAIVNAKGKADLADLVVKYGLWGQLPEKTKNLLINDADARAKLVSAGVVLDTYNAKPVATKVFKVDVTSATGNSQKGQQAIDAYNAKHPLTKNLNGNPIGIQNASKASITAQNAHNNKQDKTKNLNGNASNIKNASNQSVAAQNAHNNKSDKTKNLNGNASGMKNASSQSLSAQNAHNNKTVNTKQLRGNSSSVTSASSTSISAIGRWNGYGAHSKSLKASNQAAAAAAAGVSAILSWNSHNPVVHIFKTIYQTVNGKKATGDPDFDGGLATVNDAPGSMYREAITLPTGETFIPSGRNVTMALPKHTKIQTAMTTAAHYNIPRFASGTGDFTGAANHINNLMPQPVQVSPISRNDSTTQAFDPSGIIANQQAQISIFQQQNVILGKMVELLSAQNTDSNTGQAVRQLLQQVNTVNGQIERGRLS</sequence>
<reference evidence="4 5" key="1">
    <citation type="journal article" date="2015" name="Genome Announc.">
        <title>Expanding the biotechnology potential of lactobacilli through comparative genomics of 213 strains and associated genera.</title>
        <authorList>
            <person name="Sun Z."/>
            <person name="Harris H.M."/>
            <person name="McCann A."/>
            <person name="Guo C."/>
            <person name="Argimon S."/>
            <person name="Zhang W."/>
            <person name="Yang X."/>
            <person name="Jeffery I.B."/>
            <person name="Cooney J.C."/>
            <person name="Kagawa T.F."/>
            <person name="Liu W."/>
            <person name="Song Y."/>
            <person name="Salvetti E."/>
            <person name="Wrobel A."/>
            <person name="Rasinkangas P."/>
            <person name="Parkhill J."/>
            <person name="Rea M.C."/>
            <person name="O'Sullivan O."/>
            <person name="Ritari J."/>
            <person name="Douillard F.P."/>
            <person name="Paul Ross R."/>
            <person name="Yang R."/>
            <person name="Briner A.E."/>
            <person name="Felis G.E."/>
            <person name="de Vos W.M."/>
            <person name="Barrangou R."/>
            <person name="Klaenhammer T.R."/>
            <person name="Caufield P.W."/>
            <person name="Cui Y."/>
            <person name="Zhang H."/>
            <person name="O'Toole P.W."/>
        </authorList>
    </citation>
    <scope>NUCLEOTIDE SEQUENCE [LARGE SCALE GENOMIC DNA]</scope>
    <source>
        <strain evidence="4 5">DSM 20003</strain>
    </source>
</reference>
<accession>A0A0R1HB47</accession>
<dbReference type="Pfam" id="PF10145">
    <property type="entry name" value="PhageMin_Tail"/>
    <property type="match status" value="1"/>
</dbReference>
<dbReference type="PANTHER" id="PTHR37813">
    <property type="entry name" value="FELS-2 PROPHAGE PROTEIN"/>
    <property type="match status" value="1"/>
</dbReference>
<gene>
    <name evidence="4" type="ORF">FC07_GL002643</name>
</gene>
<feature type="compositionally biased region" description="Polar residues" evidence="2">
    <location>
        <begin position="1323"/>
        <end position="1332"/>
    </location>
</feature>
<keyword evidence="1" id="KW-1188">Viral release from host cell</keyword>
<feature type="region of interest" description="Disordered" evidence="2">
    <location>
        <begin position="799"/>
        <end position="833"/>
    </location>
</feature>
<evidence type="ECO:0000313" key="5">
    <source>
        <dbReference type="Proteomes" id="UP000051461"/>
    </source>
</evidence>
<feature type="compositionally biased region" description="Polar residues" evidence="2">
    <location>
        <begin position="1292"/>
        <end position="1301"/>
    </location>
</feature>
<feature type="compositionally biased region" description="Basic and acidic residues" evidence="2">
    <location>
        <begin position="801"/>
        <end position="812"/>
    </location>
</feature>
<proteinExistence type="predicted"/>
<dbReference type="NCBIfam" id="TIGR01760">
    <property type="entry name" value="tape_meas_TP901"/>
    <property type="match status" value="1"/>
</dbReference>
<feature type="domain" description="Phage tail tape measure protein" evidence="3">
    <location>
        <begin position="218"/>
        <end position="429"/>
    </location>
</feature>
<organism evidence="4 5">
    <name type="scientific">Loigolactobacillus bifermentans DSM 20003</name>
    <dbReference type="NCBI Taxonomy" id="1423726"/>
    <lineage>
        <taxon>Bacteria</taxon>
        <taxon>Bacillati</taxon>
        <taxon>Bacillota</taxon>
        <taxon>Bacilli</taxon>
        <taxon>Lactobacillales</taxon>
        <taxon>Lactobacillaceae</taxon>
        <taxon>Loigolactobacillus</taxon>
    </lineage>
</organism>